<name>A0A8S0WCQ0_CYCAE</name>
<feature type="compositionally biased region" description="Acidic residues" evidence="1">
    <location>
        <begin position="300"/>
        <end position="320"/>
    </location>
</feature>
<gene>
    <name evidence="2" type="ORF">AAE3_LOCUS7374</name>
</gene>
<feature type="region of interest" description="Disordered" evidence="1">
    <location>
        <begin position="298"/>
        <end position="320"/>
    </location>
</feature>
<evidence type="ECO:0000313" key="3">
    <source>
        <dbReference type="Proteomes" id="UP000467700"/>
    </source>
</evidence>
<reference evidence="2 3" key="1">
    <citation type="submission" date="2020-01" db="EMBL/GenBank/DDBJ databases">
        <authorList>
            <person name="Gupta K D."/>
        </authorList>
    </citation>
    <scope>NUCLEOTIDE SEQUENCE [LARGE SCALE GENOMIC DNA]</scope>
</reference>
<protein>
    <submittedName>
        <fullName evidence="2">Uncharacterized protein</fullName>
    </submittedName>
</protein>
<evidence type="ECO:0000313" key="2">
    <source>
        <dbReference type="EMBL" id="CAA7265150.1"/>
    </source>
</evidence>
<dbReference type="Proteomes" id="UP000467700">
    <property type="component" value="Unassembled WGS sequence"/>
</dbReference>
<proteinExistence type="predicted"/>
<dbReference type="AlphaFoldDB" id="A0A8S0WCQ0"/>
<comment type="caution">
    <text evidence="2">The sequence shown here is derived from an EMBL/GenBank/DDBJ whole genome shotgun (WGS) entry which is preliminary data.</text>
</comment>
<sequence>MSPTGDLPACMHSQRLPDDILISIVEELEKQDDCQSSRAYSLQSPRLLPFSDDNIPILRVPKAVSSPGALCSKRPFHGTHLFTSVSNFGLEVHEEGESWLNLPSYLREAVLEMDAPAGNLDRARPYFLDALAKKIDFGCVQMLTLGLDADDSLEAFWNRVQFSRKSPRNLKFVISFKAIFHLKFLFDQVGIEQAITPLTLSTLTRLRTIVFAFSVDISMNTHDNIIPPWCLLLQTAPTTIQAVNISVDLYPGTSREVRRWIGPDADGYPPFLSEFDSILSDSQILSQQTQVELKVTLPESECDSEEHETDSDCDDAGEDDMTSAEVEWSLKKIFKQTRKRLPLRIVLLEGP</sequence>
<evidence type="ECO:0000256" key="1">
    <source>
        <dbReference type="SAM" id="MobiDB-lite"/>
    </source>
</evidence>
<keyword evidence="3" id="KW-1185">Reference proteome</keyword>
<organism evidence="2 3">
    <name type="scientific">Cyclocybe aegerita</name>
    <name type="common">Black poplar mushroom</name>
    <name type="synonym">Agrocybe aegerita</name>
    <dbReference type="NCBI Taxonomy" id="1973307"/>
    <lineage>
        <taxon>Eukaryota</taxon>
        <taxon>Fungi</taxon>
        <taxon>Dikarya</taxon>
        <taxon>Basidiomycota</taxon>
        <taxon>Agaricomycotina</taxon>
        <taxon>Agaricomycetes</taxon>
        <taxon>Agaricomycetidae</taxon>
        <taxon>Agaricales</taxon>
        <taxon>Agaricineae</taxon>
        <taxon>Bolbitiaceae</taxon>
        <taxon>Cyclocybe</taxon>
    </lineage>
</organism>
<accession>A0A8S0WCQ0</accession>
<dbReference type="EMBL" id="CACVBS010000047">
    <property type="protein sequence ID" value="CAA7265150.1"/>
    <property type="molecule type" value="Genomic_DNA"/>
</dbReference>